<organism evidence="8 9">
    <name type="scientific">Shimia gijangensis</name>
    <dbReference type="NCBI Taxonomy" id="1470563"/>
    <lineage>
        <taxon>Bacteria</taxon>
        <taxon>Pseudomonadati</taxon>
        <taxon>Pseudomonadota</taxon>
        <taxon>Alphaproteobacteria</taxon>
        <taxon>Rhodobacterales</taxon>
        <taxon>Roseobacteraceae</taxon>
    </lineage>
</organism>
<dbReference type="Proteomes" id="UP000183982">
    <property type="component" value="Unassembled WGS sequence"/>
</dbReference>
<evidence type="ECO:0000313" key="9">
    <source>
        <dbReference type="Proteomes" id="UP000183982"/>
    </source>
</evidence>
<comment type="cofactor">
    <cofactor evidence="1">
        <name>FAD</name>
        <dbReference type="ChEBI" id="CHEBI:57692"/>
    </cofactor>
</comment>
<evidence type="ECO:0000256" key="6">
    <source>
        <dbReference type="SAM" id="MobiDB-lite"/>
    </source>
</evidence>
<keyword evidence="3" id="KW-0285">Flavoprotein</keyword>
<dbReference type="OrthoDB" id="9766796at2"/>
<dbReference type="Pfam" id="PF01266">
    <property type="entry name" value="DAO"/>
    <property type="match status" value="1"/>
</dbReference>
<dbReference type="RefSeq" id="WP_073253640.1">
    <property type="nucleotide sequence ID" value="NZ_FQZQ01000015.1"/>
</dbReference>
<dbReference type="InterPro" id="IPR038299">
    <property type="entry name" value="DAO_C_sf"/>
</dbReference>
<evidence type="ECO:0000259" key="7">
    <source>
        <dbReference type="Pfam" id="PF01266"/>
    </source>
</evidence>
<evidence type="ECO:0000256" key="5">
    <source>
        <dbReference type="ARBA" id="ARBA00023002"/>
    </source>
</evidence>
<protein>
    <submittedName>
        <fullName evidence="8">Glycerol-3-phosphate dehydrogenase</fullName>
    </submittedName>
</protein>
<dbReference type="InterPro" id="IPR006076">
    <property type="entry name" value="FAD-dep_OxRdtase"/>
</dbReference>
<feature type="region of interest" description="Disordered" evidence="6">
    <location>
        <begin position="410"/>
        <end position="445"/>
    </location>
</feature>
<dbReference type="STRING" id="1470563.SAMN05444000_11512"/>
<dbReference type="PANTHER" id="PTHR11985:SF15">
    <property type="entry name" value="GLYCEROL-3-PHOSPHATE DEHYDROGENASE, MITOCHONDRIAL"/>
    <property type="match status" value="1"/>
</dbReference>
<keyword evidence="5" id="KW-0560">Oxidoreductase</keyword>
<dbReference type="InterPro" id="IPR036188">
    <property type="entry name" value="FAD/NAD-bd_sf"/>
</dbReference>
<evidence type="ECO:0000256" key="2">
    <source>
        <dbReference type="ARBA" id="ARBA00007330"/>
    </source>
</evidence>
<dbReference type="Gene3D" id="1.10.8.870">
    <property type="entry name" value="Alpha-glycerophosphate oxidase, cap domain"/>
    <property type="match status" value="1"/>
</dbReference>
<accession>A0A1M6N219</accession>
<dbReference type="GO" id="GO:0046168">
    <property type="term" value="P:glycerol-3-phosphate catabolic process"/>
    <property type="evidence" value="ECO:0007669"/>
    <property type="project" value="TreeGrafter"/>
</dbReference>
<evidence type="ECO:0000256" key="3">
    <source>
        <dbReference type="ARBA" id="ARBA00022630"/>
    </source>
</evidence>
<dbReference type="SUPFAM" id="SSF51905">
    <property type="entry name" value="FAD/NAD(P)-binding domain"/>
    <property type="match status" value="1"/>
</dbReference>
<proteinExistence type="inferred from homology"/>
<dbReference type="GO" id="GO:0004368">
    <property type="term" value="F:glycerol-3-phosphate dehydrogenase (quinone) activity"/>
    <property type="evidence" value="ECO:0007669"/>
    <property type="project" value="InterPro"/>
</dbReference>
<evidence type="ECO:0000256" key="4">
    <source>
        <dbReference type="ARBA" id="ARBA00022827"/>
    </source>
</evidence>
<name>A0A1M6N219_9RHOB</name>
<reference evidence="9" key="1">
    <citation type="submission" date="2016-11" db="EMBL/GenBank/DDBJ databases">
        <authorList>
            <person name="Varghese N."/>
            <person name="Submissions S."/>
        </authorList>
    </citation>
    <scope>NUCLEOTIDE SEQUENCE [LARGE SCALE GENOMIC DNA]</scope>
    <source>
        <strain evidence="9">DSM 100564</strain>
    </source>
</reference>
<dbReference type="Gene3D" id="3.50.50.60">
    <property type="entry name" value="FAD/NAD(P)-binding domain"/>
    <property type="match status" value="1"/>
</dbReference>
<feature type="domain" description="FAD dependent oxidoreductase" evidence="7">
    <location>
        <begin position="22"/>
        <end position="368"/>
    </location>
</feature>
<evidence type="ECO:0000256" key="1">
    <source>
        <dbReference type="ARBA" id="ARBA00001974"/>
    </source>
</evidence>
<dbReference type="Gene3D" id="3.30.9.10">
    <property type="entry name" value="D-Amino Acid Oxidase, subunit A, domain 2"/>
    <property type="match status" value="1"/>
</dbReference>
<keyword evidence="9" id="KW-1185">Reference proteome</keyword>
<keyword evidence="4" id="KW-0274">FAD</keyword>
<dbReference type="PRINTS" id="PR01001">
    <property type="entry name" value="FADG3PDH"/>
</dbReference>
<comment type="similarity">
    <text evidence="2">Belongs to the FAD-dependent glycerol-3-phosphate dehydrogenase family.</text>
</comment>
<dbReference type="PANTHER" id="PTHR11985">
    <property type="entry name" value="GLYCEROL-3-PHOSPHATE DEHYDROGENASE"/>
    <property type="match status" value="1"/>
</dbReference>
<sequence>MNMQSKALKRPDLADLDGQSYDVAVIGGGINGAGTAQSLAAKGYSVLLVEAQDFASGASSRSAKMMHFGLRYLDRGEPIWNYIKNPAWFILQCKRARDTMRHRAELVRDMPERLIPYTMYVPIYKEDFVAPWQIEMGLRLMNAISRCSTPAEWRRLSRSEMDTTPFVADARDRDQLQAVFAITEHRYDWPERLVADYMLDAVRMGAVCRNYTRLNKMERAKEGDIALTLEDAETNAIVSVRAKRVVNTAGAWIDLVLGDSGLNATRQIAATKGAHAVIQLPEKYKGQSFAHFTTGRYPFYFLPMRDHHVIGASETPFEGNPSDVRVTDEDLDWLVFEANRMLPGIPLSRDDVLYSWAGVRPMPHIEGYTGKQNLLPEYNTHDSDGYPDVLSVPGGALMTHRFTGRKAAEIATKGLRPSRAPQTPDLRSRQPRENTNSPPLFESDPSVRLSHLEDLAREEMPVALADILLRRSGALWSGELNSETVSKAAEAVAGAMQWSDDEKQKQIEHCLEQLETHHLISTNP</sequence>
<evidence type="ECO:0000313" key="8">
    <source>
        <dbReference type="EMBL" id="SHJ89724.1"/>
    </source>
</evidence>
<dbReference type="InterPro" id="IPR000447">
    <property type="entry name" value="G3P_DH_FAD-dep"/>
</dbReference>
<gene>
    <name evidence="8" type="ORF">SAMN05444000_11512</name>
</gene>
<dbReference type="AlphaFoldDB" id="A0A1M6N219"/>
<dbReference type="EMBL" id="FQZQ01000015">
    <property type="protein sequence ID" value="SHJ89724.1"/>
    <property type="molecule type" value="Genomic_DNA"/>
</dbReference>